<dbReference type="EMBL" id="PZQS01000011">
    <property type="protein sequence ID" value="PVD22313.1"/>
    <property type="molecule type" value="Genomic_DNA"/>
</dbReference>
<sequence>MSFSEGVPIQQAPIQQMAPIQQPAPIQLQAPIQLYTLNYPLQLSPLYMMPTREIRAGCLYASDAMAALSPPEAHRLESGIASLVANTITAHYTDPNSSPNPNRTRIYFDVI</sequence>
<evidence type="ECO:0000313" key="1">
    <source>
        <dbReference type="EMBL" id="PVD22313.1"/>
    </source>
</evidence>
<keyword evidence="2" id="KW-1185">Reference proteome</keyword>
<gene>
    <name evidence="1" type="ORF">C0Q70_18122</name>
</gene>
<dbReference type="Proteomes" id="UP000245119">
    <property type="component" value="Linkage Group LG11"/>
</dbReference>
<reference evidence="1 2" key="1">
    <citation type="submission" date="2018-04" db="EMBL/GenBank/DDBJ databases">
        <title>The genome of golden apple snail Pomacea canaliculata provides insight into stress tolerance and invasive adaptation.</title>
        <authorList>
            <person name="Liu C."/>
            <person name="Liu B."/>
            <person name="Ren Y."/>
            <person name="Zhang Y."/>
            <person name="Wang H."/>
            <person name="Li S."/>
            <person name="Jiang F."/>
            <person name="Yin L."/>
            <person name="Zhang G."/>
            <person name="Qian W."/>
            <person name="Fan W."/>
        </authorList>
    </citation>
    <scope>NUCLEOTIDE SEQUENCE [LARGE SCALE GENOMIC DNA]</scope>
    <source>
        <strain evidence="1">SZHN2017</strain>
        <tissue evidence="1">Muscle</tissue>
    </source>
</reference>
<evidence type="ECO:0000313" key="2">
    <source>
        <dbReference type="Proteomes" id="UP000245119"/>
    </source>
</evidence>
<organism evidence="1 2">
    <name type="scientific">Pomacea canaliculata</name>
    <name type="common">Golden apple snail</name>
    <dbReference type="NCBI Taxonomy" id="400727"/>
    <lineage>
        <taxon>Eukaryota</taxon>
        <taxon>Metazoa</taxon>
        <taxon>Spiralia</taxon>
        <taxon>Lophotrochozoa</taxon>
        <taxon>Mollusca</taxon>
        <taxon>Gastropoda</taxon>
        <taxon>Caenogastropoda</taxon>
        <taxon>Architaenioglossa</taxon>
        <taxon>Ampullarioidea</taxon>
        <taxon>Ampullariidae</taxon>
        <taxon>Pomacea</taxon>
    </lineage>
</organism>
<proteinExistence type="predicted"/>
<comment type="caution">
    <text evidence="1">The sequence shown here is derived from an EMBL/GenBank/DDBJ whole genome shotgun (WGS) entry which is preliminary data.</text>
</comment>
<name>A0A2T7NMC2_POMCA</name>
<accession>A0A2T7NMC2</accession>
<dbReference type="AlphaFoldDB" id="A0A2T7NMC2"/>
<protein>
    <submittedName>
        <fullName evidence="1">Uncharacterized protein</fullName>
    </submittedName>
</protein>